<feature type="region of interest" description="Disordered" evidence="1">
    <location>
        <begin position="43"/>
        <end position="66"/>
    </location>
</feature>
<reference evidence="2" key="1">
    <citation type="submission" date="2017-12" db="EMBL/GenBank/DDBJ databases">
        <title>Sequencing the genomes of 1000 Actinobacteria strains.</title>
        <authorList>
            <person name="Klenk H.-P."/>
        </authorList>
    </citation>
    <scope>NUCLEOTIDE SEQUENCE [LARGE SCALE GENOMIC DNA]</scope>
    <source>
        <strain evidence="2">DSM 44228</strain>
    </source>
</reference>
<keyword evidence="3" id="KW-1185">Reference proteome</keyword>
<proteinExistence type="predicted"/>
<organism evidence="2 3">
    <name type="scientific">Saccharopolyspora spinosa</name>
    <dbReference type="NCBI Taxonomy" id="60894"/>
    <lineage>
        <taxon>Bacteria</taxon>
        <taxon>Bacillati</taxon>
        <taxon>Actinomycetota</taxon>
        <taxon>Actinomycetes</taxon>
        <taxon>Pseudonocardiales</taxon>
        <taxon>Pseudonocardiaceae</taxon>
        <taxon>Saccharopolyspora</taxon>
    </lineage>
</organism>
<sequence>MHDRGRESLGLLRLFKRPTAPEPAKLPRSNAFRQALARRRPLYPARASAKRAATSSQLTTFHRCLT</sequence>
<gene>
    <name evidence="2" type="ORF">A8926_3261</name>
</gene>
<feature type="compositionally biased region" description="Low complexity" evidence="1">
    <location>
        <begin position="43"/>
        <end position="56"/>
    </location>
</feature>
<comment type="caution">
    <text evidence="2">The sequence shown here is derived from an EMBL/GenBank/DDBJ whole genome shotgun (WGS) entry which is preliminary data.</text>
</comment>
<evidence type="ECO:0000256" key="1">
    <source>
        <dbReference type="SAM" id="MobiDB-lite"/>
    </source>
</evidence>
<evidence type="ECO:0000313" key="3">
    <source>
        <dbReference type="Proteomes" id="UP000233786"/>
    </source>
</evidence>
<dbReference type="AlphaFoldDB" id="A0A2N3XXY7"/>
<dbReference type="Proteomes" id="UP000233786">
    <property type="component" value="Unassembled WGS sequence"/>
</dbReference>
<dbReference type="EMBL" id="PJNB01000001">
    <property type="protein sequence ID" value="PKW15535.1"/>
    <property type="molecule type" value="Genomic_DNA"/>
</dbReference>
<protein>
    <submittedName>
        <fullName evidence="2">Uncharacterized protein</fullName>
    </submittedName>
</protein>
<accession>A0A2N3XXY7</accession>
<feature type="region of interest" description="Disordered" evidence="1">
    <location>
        <begin position="1"/>
        <end position="30"/>
    </location>
</feature>
<name>A0A2N3XXY7_SACSN</name>
<evidence type="ECO:0000313" key="2">
    <source>
        <dbReference type="EMBL" id="PKW15535.1"/>
    </source>
</evidence>